<keyword evidence="2" id="KW-1185">Reference proteome</keyword>
<reference evidence="1" key="2">
    <citation type="submission" date="2023-05" db="EMBL/GenBank/DDBJ databases">
        <authorList>
            <consortium name="Lawrence Berkeley National Laboratory"/>
            <person name="Steindorff A."/>
            <person name="Hensen N."/>
            <person name="Bonometti L."/>
            <person name="Westerberg I."/>
            <person name="Brannstrom I.O."/>
            <person name="Guillou S."/>
            <person name="Cros-Aarteil S."/>
            <person name="Calhoun S."/>
            <person name="Haridas S."/>
            <person name="Kuo A."/>
            <person name="Mondo S."/>
            <person name="Pangilinan J."/>
            <person name="Riley R."/>
            <person name="Labutti K."/>
            <person name="Andreopoulos B."/>
            <person name="Lipzen A."/>
            <person name="Chen C."/>
            <person name="Yanf M."/>
            <person name="Daum C."/>
            <person name="Ng V."/>
            <person name="Clum A."/>
            <person name="Ohm R."/>
            <person name="Martin F."/>
            <person name="Silar P."/>
            <person name="Natvig D."/>
            <person name="Lalanne C."/>
            <person name="Gautier V."/>
            <person name="Ament-Velasquez S.L."/>
            <person name="Kruys A."/>
            <person name="Hutchinson M.I."/>
            <person name="Powell A.J."/>
            <person name="Barry K."/>
            <person name="Miller A.N."/>
            <person name="Grigoriev I.V."/>
            <person name="Debuchy R."/>
            <person name="Gladieux P."/>
            <person name="Thoren M.H."/>
            <person name="Johannesson H."/>
        </authorList>
    </citation>
    <scope>NUCLEOTIDE SEQUENCE</scope>
    <source>
        <strain evidence="1">CBS 731.68</strain>
    </source>
</reference>
<dbReference type="GeneID" id="87823515"/>
<gene>
    <name evidence="1" type="ORF">N657DRAFT_313061</name>
</gene>
<reference evidence="1" key="1">
    <citation type="journal article" date="2023" name="Mol. Phylogenet. Evol.">
        <title>Genome-scale phylogeny and comparative genomics of the fungal order Sordariales.</title>
        <authorList>
            <person name="Hensen N."/>
            <person name="Bonometti L."/>
            <person name="Westerberg I."/>
            <person name="Brannstrom I.O."/>
            <person name="Guillou S."/>
            <person name="Cros-Aarteil S."/>
            <person name="Calhoun S."/>
            <person name="Haridas S."/>
            <person name="Kuo A."/>
            <person name="Mondo S."/>
            <person name="Pangilinan J."/>
            <person name="Riley R."/>
            <person name="LaButti K."/>
            <person name="Andreopoulos B."/>
            <person name="Lipzen A."/>
            <person name="Chen C."/>
            <person name="Yan M."/>
            <person name="Daum C."/>
            <person name="Ng V."/>
            <person name="Clum A."/>
            <person name="Steindorff A."/>
            <person name="Ohm R.A."/>
            <person name="Martin F."/>
            <person name="Silar P."/>
            <person name="Natvig D.O."/>
            <person name="Lalanne C."/>
            <person name="Gautier V."/>
            <person name="Ament-Velasquez S.L."/>
            <person name="Kruys A."/>
            <person name="Hutchinson M.I."/>
            <person name="Powell A.J."/>
            <person name="Barry K."/>
            <person name="Miller A.N."/>
            <person name="Grigoriev I.V."/>
            <person name="Debuchy R."/>
            <person name="Gladieux P."/>
            <person name="Hiltunen Thoren M."/>
            <person name="Johannesson H."/>
        </authorList>
    </citation>
    <scope>NUCLEOTIDE SEQUENCE</scope>
    <source>
        <strain evidence="1">CBS 731.68</strain>
    </source>
</reference>
<organism evidence="1 2">
    <name type="scientific">Parathielavia appendiculata</name>
    <dbReference type="NCBI Taxonomy" id="2587402"/>
    <lineage>
        <taxon>Eukaryota</taxon>
        <taxon>Fungi</taxon>
        <taxon>Dikarya</taxon>
        <taxon>Ascomycota</taxon>
        <taxon>Pezizomycotina</taxon>
        <taxon>Sordariomycetes</taxon>
        <taxon>Sordariomycetidae</taxon>
        <taxon>Sordariales</taxon>
        <taxon>Chaetomiaceae</taxon>
        <taxon>Parathielavia</taxon>
    </lineage>
</organism>
<evidence type="ECO:0000313" key="2">
    <source>
        <dbReference type="Proteomes" id="UP001302602"/>
    </source>
</evidence>
<accession>A0AAN6U501</accession>
<comment type="caution">
    <text evidence="1">The sequence shown here is derived from an EMBL/GenBank/DDBJ whole genome shotgun (WGS) entry which is preliminary data.</text>
</comment>
<dbReference type="Proteomes" id="UP001302602">
    <property type="component" value="Unassembled WGS sequence"/>
</dbReference>
<evidence type="ECO:0000313" key="1">
    <source>
        <dbReference type="EMBL" id="KAK4126573.1"/>
    </source>
</evidence>
<protein>
    <submittedName>
        <fullName evidence="1">Uncharacterized protein</fullName>
    </submittedName>
</protein>
<name>A0AAN6U501_9PEZI</name>
<dbReference type="AlphaFoldDB" id="A0AAN6U501"/>
<dbReference type="EMBL" id="MU853225">
    <property type="protein sequence ID" value="KAK4126573.1"/>
    <property type="molecule type" value="Genomic_DNA"/>
</dbReference>
<sequence>MRLAAAMYVCVCRSQWFGSIHLSVMASLTEKHSQFWGNLKKLKGSGIDNCLHALSSSQMPIHSLRHDCFSPLRTILNLRCADGAREWDQTSFRFEKLAMHDELTMEPRRVERHRMARSQGQRYSGRCRMIRRPLWCGQGIIGGCDRVSSCNSGSVFVPSAWDYRQI</sequence>
<proteinExistence type="predicted"/>
<dbReference type="RefSeq" id="XP_062650344.1">
    <property type="nucleotide sequence ID" value="XM_062786747.1"/>
</dbReference>